<feature type="non-terminal residue" evidence="1">
    <location>
        <position position="76"/>
    </location>
</feature>
<dbReference type="AlphaFoldDB" id="A0A0B6Y3B4"/>
<reference evidence="1" key="1">
    <citation type="submission" date="2014-12" db="EMBL/GenBank/DDBJ databases">
        <title>Insight into the proteome of Arion vulgaris.</title>
        <authorList>
            <person name="Aradska J."/>
            <person name="Bulat T."/>
            <person name="Smidak R."/>
            <person name="Sarate P."/>
            <person name="Gangsoo J."/>
            <person name="Sialana F."/>
            <person name="Bilban M."/>
            <person name="Lubec G."/>
        </authorList>
    </citation>
    <scope>NUCLEOTIDE SEQUENCE</scope>
    <source>
        <tissue evidence="1">Skin</tissue>
    </source>
</reference>
<name>A0A0B6Y3B4_9EUPU</name>
<proteinExistence type="predicted"/>
<dbReference type="EMBL" id="HACG01003932">
    <property type="protein sequence ID" value="CEK50797.1"/>
    <property type="molecule type" value="Transcribed_RNA"/>
</dbReference>
<organism evidence="1">
    <name type="scientific">Arion vulgaris</name>
    <dbReference type="NCBI Taxonomy" id="1028688"/>
    <lineage>
        <taxon>Eukaryota</taxon>
        <taxon>Metazoa</taxon>
        <taxon>Spiralia</taxon>
        <taxon>Lophotrochozoa</taxon>
        <taxon>Mollusca</taxon>
        <taxon>Gastropoda</taxon>
        <taxon>Heterobranchia</taxon>
        <taxon>Euthyneura</taxon>
        <taxon>Panpulmonata</taxon>
        <taxon>Eupulmonata</taxon>
        <taxon>Stylommatophora</taxon>
        <taxon>Helicina</taxon>
        <taxon>Arionoidea</taxon>
        <taxon>Arionidae</taxon>
        <taxon>Arion</taxon>
    </lineage>
</organism>
<evidence type="ECO:0000313" key="1">
    <source>
        <dbReference type="EMBL" id="CEK50797.1"/>
    </source>
</evidence>
<accession>A0A0B6Y3B4</accession>
<protein>
    <submittedName>
        <fullName evidence="1">Uncharacterized protein</fullName>
    </submittedName>
</protein>
<sequence length="76" mass="8780">MVKTITGDDEVNVFPIKNATDKWTFLYKPTTQEIAHYVTLKILGPDEVPRNLWTILPGRRTQFTICGQDTHWTSQC</sequence>
<gene>
    <name evidence="1" type="primary">ORF11698</name>
</gene>